<dbReference type="OrthoDB" id="2114614at2"/>
<dbReference type="Gene3D" id="2.40.160.10">
    <property type="entry name" value="Porin"/>
    <property type="match status" value="1"/>
</dbReference>
<evidence type="ECO:0000313" key="3">
    <source>
        <dbReference type="Proteomes" id="UP000001661"/>
    </source>
</evidence>
<gene>
    <name evidence="2" type="ordered locus">Acear_1414</name>
</gene>
<feature type="signal peptide" evidence="1">
    <location>
        <begin position="1"/>
        <end position="22"/>
    </location>
</feature>
<dbReference type="RefSeq" id="WP_013278369.1">
    <property type="nucleotide sequence ID" value="NC_014378.1"/>
</dbReference>
<organism evidence="2 3">
    <name type="scientific">Acetohalobium arabaticum (strain ATCC 49924 / DSM 5501 / Z-7288)</name>
    <dbReference type="NCBI Taxonomy" id="574087"/>
    <lineage>
        <taxon>Bacteria</taxon>
        <taxon>Bacillati</taxon>
        <taxon>Bacillota</taxon>
        <taxon>Clostridia</taxon>
        <taxon>Halanaerobiales</taxon>
        <taxon>Halobacteroidaceae</taxon>
        <taxon>Acetohalobium</taxon>
    </lineage>
</organism>
<evidence type="ECO:0000256" key="1">
    <source>
        <dbReference type="SAM" id="SignalP"/>
    </source>
</evidence>
<dbReference type="InterPro" id="IPR023614">
    <property type="entry name" value="Porin_dom_sf"/>
</dbReference>
<reference evidence="2 3" key="1">
    <citation type="journal article" date="2010" name="Stand. Genomic Sci.">
        <title>Complete genome sequence of Acetohalobium arabaticum type strain (Z-7288).</title>
        <authorList>
            <person name="Sikorski J."/>
            <person name="Lapidus A."/>
            <person name="Chertkov O."/>
            <person name="Lucas S."/>
            <person name="Copeland A."/>
            <person name="Glavina Del Rio T."/>
            <person name="Nolan M."/>
            <person name="Tice H."/>
            <person name="Cheng J.F."/>
            <person name="Han C."/>
            <person name="Brambilla E."/>
            <person name="Pitluck S."/>
            <person name="Liolios K."/>
            <person name="Ivanova N."/>
            <person name="Mavromatis K."/>
            <person name="Mikhailova N."/>
            <person name="Pati A."/>
            <person name="Bruce D."/>
            <person name="Detter C."/>
            <person name="Tapia R."/>
            <person name="Goodwin L."/>
            <person name="Chen A."/>
            <person name="Palaniappan K."/>
            <person name="Land M."/>
            <person name="Hauser L."/>
            <person name="Chang Y.J."/>
            <person name="Jeffries C.D."/>
            <person name="Rohde M."/>
            <person name="Goker M."/>
            <person name="Spring S."/>
            <person name="Woyke T."/>
            <person name="Bristow J."/>
            <person name="Eisen J.A."/>
            <person name="Markowitz V."/>
            <person name="Hugenholtz P."/>
            <person name="Kyrpides N.C."/>
            <person name="Klenk H.P."/>
        </authorList>
    </citation>
    <scope>NUCLEOTIDE SEQUENCE [LARGE SCALE GENOMIC DNA]</scope>
    <source>
        <strain evidence="3">ATCC 49924 / DSM 5501 / Z-7288</strain>
    </source>
</reference>
<dbReference type="EMBL" id="CP002105">
    <property type="protein sequence ID" value="ADL12924.1"/>
    <property type="molecule type" value="Genomic_DNA"/>
</dbReference>
<keyword evidence="3" id="KW-1185">Reference proteome</keyword>
<dbReference type="Proteomes" id="UP000001661">
    <property type="component" value="Chromosome"/>
</dbReference>
<dbReference type="KEGG" id="aar:Acear_1414"/>
<keyword evidence="1" id="KW-0732">Signal</keyword>
<name>D9QQY3_ACEAZ</name>
<dbReference type="SUPFAM" id="SSF56935">
    <property type="entry name" value="Porins"/>
    <property type="match status" value="1"/>
</dbReference>
<dbReference type="HOGENOM" id="CLU_766420_0_0_9"/>
<dbReference type="AlphaFoldDB" id="D9QQY3"/>
<dbReference type="STRING" id="574087.Acear_1414"/>
<feature type="chain" id="PRO_5003127179" evidence="1">
    <location>
        <begin position="23"/>
        <end position="383"/>
    </location>
</feature>
<accession>D9QQY3</accession>
<sequence>MKKLSITLALVLVVAMALPAMAAEVKVNDNAVNISGEVEIEQTDNNSDNTELVGTEDTLETTLTLYIDSQISEKVSVFSTLEIADNNDDMTDDFDVEEAGVDVKDVFGPIGLKAGKMELVSTDAMLYDYDEIEKDNNFATFYYEEGNVNAMVGNTLDDDGDESLGSATVAKFGVTDLGVIDSLDFDYIGVGDFQTSVANYFDFSNKLNDLGNLNEKYIDYSDFDGYTLKAAKNFGVVDTALTLGNVDSENIDSADAVSLDLSTDQLLPGATLSLAYGDVEAGYVQPFQDSYLNNAELPYGLTDFDVIQPGVNFDITDKLNVDFSYAMYDADDVDMDEDYLDLVFAYDLAENTTLDLEYENHDYDIDGASDDDETITTTLTTKF</sequence>
<protein>
    <submittedName>
        <fullName evidence="2">Uncharacterized protein</fullName>
    </submittedName>
</protein>
<evidence type="ECO:0000313" key="2">
    <source>
        <dbReference type="EMBL" id="ADL12924.1"/>
    </source>
</evidence>
<proteinExistence type="predicted"/>